<dbReference type="PANTHER" id="PTHR43301:SF3">
    <property type="entry name" value="ARABINAN ENDO-1,5-ALPHA-L-ARABINOSIDASE A-RELATED"/>
    <property type="match status" value="1"/>
</dbReference>
<organism evidence="11 12">
    <name type="scientific">Thermoclostridium stercorarium subsp. thermolacticum DSM 2910</name>
    <dbReference type="NCBI Taxonomy" id="1121336"/>
    <lineage>
        <taxon>Bacteria</taxon>
        <taxon>Bacillati</taxon>
        <taxon>Bacillota</taxon>
        <taxon>Clostridia</taxon>
        <taxon>Eubacteriales</taxon>
        <taxon>Oscillospiraceae</taxon>
        <taxon>Thermoclostridium</taxon>
    </lineage>
</organism>
<dbReference type="InterPro" id="IPR023296">
    <property type="entry name" value="Glyco_hydro_beta-prop_sf"/>
</dbReference>
<evidence type="ECO:0000256" key="8">
    <source>
        <dbReference type="SAM" id="MobiDB-lite"/>
    </source>
</evidence>
<keyword evidence="9" id="KW-0732">Signal</keyword>
<dbReference type="RefSeq" id="WP_015358800.1">
    <property type="nucleotide sequence ID" value="NZ_CP014672.1"/>
</dbReference>
<evidence type="ECO:0000313" key="12">
    <source>
        <dbReference type="Proteomes" id="UP000092971"/>
    </source>
</evidence>
<evidence type="ECO:0000256" key="4">
    <source>
        <dbReference type="ARBA" id="ARBA00023295"/>
    </source>
</evidence>
<keyword evidence="4 7" id="KW-0326">Glycosidase</keyword>
<dbReference type="InterPro" id="IPR050727">
    <property type="entry name" value="GH43_arabinanases"/>
</dbReference>
<dbReference type="PANTHER" id="PTHR43301">
    <property type="entry name" value="ARABINAN ENDO-1,5-ALPHA-L-ARABINOSIDASE"/>
    <property type="match status" value="1"/>
</dbReference>
<feature type="active site" description="Proton acceptor" evidence="5">
    <location>
        <position position="78"/>
    </location>
</feature>
<evidence type="ECO:0000313" key="11">
    <source>
        <dbReference type="EMBL" id="ANW98492.1"/>
    </source>
</evidence>
<feature type="chain" id="PRO_5038654198" evidence="9">
    <location>
        <begin position="19"/>
        <end position="520"/>
    </location>
</feature>
<dbReference type="SUPFAM" id="SSF75005">
    <property type="entry name" value="Arabinanase/levansucrase/invertase"/>
    <property type="match status" value="1"/>
</dbReference>
<feature type="active site" description="Proton donor" evidence="5">
    <location>
        <position position="265"/>
    </location>
</feature>
<feature type="compositionally biased region" description="Polar residues" evidence="8">
    <location>
        <begin position="38"/>
        <end position="49"/>
    </location>
</feature>
<accession>A0A1B1YCK3</accession>
<dbReference type="Gene3D" id="2.40.128.10">
    <property type="match status" value="1"/>
</dbReference>
<feature type="signal peptide" evidence="9">
    <location>
        <begin position="1"/>
        <end position="18"/>
    </location>
</feature>
<dbReference type="EMBL" id="CP014672">
    <property type="protein sequence ID" value="ANW98492.1"/>
    <property type="molecule type" value="Genomic_DNA"/>
</dbReference>
<dbReference type="Gene3D" id="2.115.10.20">
    <property type="entry name" value="Glycosyl hydrolase domain, family 43"/>
    <property type="match status" value="1"/>
</dbReference>
<comment type="similarity">
    <text evidence="2 7">Belongs to the glycosyl hydrolase 43 family.</text>
</comment>
<sequence>MRKKIIFMLAVGALLLTAACGKRTAGNEVPAETKDNRAQPTGTESNDSDTGGIVIGRDVKLTADNPINYSFANVSVHDPSIVEDNGTYYIFGSHLAAAKSKDLMNWELIGSGVNASNPIIPNALEEMREAFEWSKTNTFWAPDVIRLKNGKYYMYYCTCEGSSPLSALGVAVSDDIEGPYRDLGIILKSGMGYDMPSEDGNMYNANVHPNVVDPCLFYDTEGRLWMVYGSYSGGIYILEMDPETGFPLNKGYGKKILGGNHARIEGPFVLYSPETGYYYLFLSFGGLDSKGGYNIRVARSKNPDGPYYDASGNDMINCKGAPGTFFHDPSIEGYGVKLMGGHRFAWIEGEQSKIRFGYLSPGHNSAYYDEKTGKYFLIFHTRFEGRGEVHEVRVHQFFINEDGWPVVAPYRYTGETLGTYTKEQVTGIYKYINHGKSINREAIVSELIQLNEDYTITGAVKGTWKLKDDGRSVEIVIGEEVYKGVFVMQWDEYGKKNVMTFTALSDTGVAIWGSGIWAIE</sequence>
<feature type="domain" description="Extracellular endo-alpha-(1-&gt;5)-L-arabinanase C-terminal" evidence="10">
    <location>
        <begin position="409"/>
        <end position="513"/>
    </location>
</feature>
<gene>
    <name evidence="11" type="ORF">CSTERTH_05275</name>
</gene>
<dbReference type="Pfam" id="PF16369">
    <property type="entry name" value="GH43_C"/>
    <property type="match status" value="1"/>
</dbReference>
<dbReference type="Pfam" id="PF04616">
    <property type="entry name" value="Glyco_hydro_43"/>
    <property type="match status" value="1"/>
</dbReference>
<dbReference type="GO" id="GO:0004553">
    <property type="term" value="F:hydrolase activity, hydrolyzing O-glycosyl compounds"/>
    <property type="evidence" value="ECO:0007669"/>
    <property type="project" value="InterPro"/>
</dbReference>
<name>A0A1B1YCK3_THEST</name>
<dbReference type="Proteomes" id="UP000092971">
    <property type="component" value="Chromosome"/>
</dbReference>
<feature type="region of interest" description="Disordered" evidence="8">
    <location>
        <begin position="25"/>
        <end position="52"/>
    </location>
</feature>
<dbReference type="GO" id="GO:0005975">
    <property type="term" value="P:carbohydrate metabolic process"/>
    <property type="evidence" value="ECO:0007669"/>
    <property type="project" value="InterPro"/>
</dbReference>
<keyword evidence="3 7" id="KW-0378">Hydrolase</keyword>
<evidence type="ECO:0000259" key="10">
    <source>
        <dbReference type="Pfam" id="PF16369"/>
    </source>
</evidence>
<comment type="pathway">
    <text evidence="1">Glycan metabolism; L-arabinan degradation.</text>
</comment>
<dbReference type="InterPro" id="IPR006710">
    <property type="entry name" value="Glyco_hydro_43"/>
</dbReference>
<evidence type="ECO:0000256" key="9">
    <source>
        <dbReference type="SAM" id="SignalP"/>
    </source>
</evidence>
<evidence type="ECO:0000256" key="5">
    <source>
        <dbReference type="PIRSR" id="PIRSR606710-1"/>
    </source>
</evidence>
<evidence type="ECO:0000256" key="7">
    <source>
        <dbReference type="RuleBase" id="RU361187"/>
    </source>
</evidence>
<dbReference type="CDD" id="cd18832">
    <property type="entry name" value="GH43_GsAbnA-like"/>
    <property type="match status" value="1"/>
</dbReference>
<dbReference type="AlphaFoldDB" id="A0A1B1YCK3"/>
<evidence type="ECO:0000256" key="1">
    <source>
        <dbReference type="ARBA" id="ARBA00004834"/>
    </source>
</evidence>
<dbReference type="PROSITE" id="PS51257">
    <property type="entry name" value="PROKAR_LIPOPROTEIN"/>
    <property type="match status" value="1"/>
</dbReference>
<evidence type="ECO:0000256" key="2">
    <source>
        <dbReference type="ARBA" id="ARBA00009865"/>
    </source>
</evidence>
<feature type="site" description="Important for catalytic activity, responsible for pKa modulation of the active site Glu and correct orientation of both the proton donor and substrate" evidence="6">
    <location>
        <position position="213"/>
    </location>
</feature>
<protein>
    <submittedName>
        <fullName evidence="11">Endo-alpha-(1-&gt;5)-L-arabinanase</fullName>
    </submittedName>
</protein>
<evidence type="ECO:0000256" key="3">
    <source>
        <dbReference type="ARBA" id="ARBA00022801"/>
    </source>
</evidence>
<dbReference type="InterPro" id="IPR032291">
    <property type="entry name" value="Abn2_C"/>
</dbReference>
<evidence type="ECO:0000256" key="6">
    <source>
        <dbReference type="PIRSR" id="PIRSR606710-2"/>
    </source>
</evidence>
<proteinExistence type="inferred from homology"/>
<dbReference type="OrthoDB" id="9801455at2"/>
<reference evidence="11 12" key="1">
    <citation type="submission" date="2016-02" db="EMBL/GenBank/DDBJ databases">
        <title>Comparison of Clostridium stercorarium subspecies using comparative genomics and transcriptomics.</title>
        <authorList>
            <person name="Schellenberg J."/>
            <person name="Thallinger G."/>
            <person name="Levin D.B."/>
            <person name="Zhang X."/>
            <person name="Alvare G."/>
            <person name="Fristensky B."/>
            <person name="Sparling R."/>
        </authorList>
    </citation>
    <scope>NUCLEOTIDE SEQUENCE [LARGE SCALE GENOMIC DNA]</scope>
    <source>
        <strain evidence="11 12">DSM 2910</strain>
    </source>
</reference>